<dbReference type="KEGG" id="uvi:66062030"/>
<dbReference type="Proteomes" id="UP000027002">
    <property type="component" value="Chromosome 1"/>
</dbReference>
<feature type="compositionally biased region" description="Polar residues" evidence="1">
    <location>
        <begin position="38"/>
        <end position="47"/>
    </location>
</feature>
<reference evidence="2" key="1">
    <citation type="submission" date="2020-03" db="EMBL/GenBank/DDBJ databases">
        <title>A mixture of massive structural variations and highly conserved coding sequences in Ustilaginoidea virens genome.</title>
        <authorList>
            <person name="Zhang K."/>
            <person name="Zhao Z."/>
            <person name="Zhang Z."/>
            <person name="Li Y."/>
            <person name="Hsiang T."/>
            <person name="Sun W."/>
        </authorList>
    </citation>
    <scope>NUCLEOTIDE SEQUENCE</scope>
    <source>
        <strain evidence="2">UV-8b</strain>
    </source>
</reference>
<dbReference type="RefSeq" id="XP_042994684.1">
    <property type="nucleotide sequence ID" value="XM_043138750.1"/>
</dbReference>
<organism evidence="2 3">
    <name type="scientific">Ustilaginoidea virens</name>
    <name type="common">Rice false smut fungus</name>
    <name type="synonym">Villosiclava virens</name>
    <dbReference type="NCBI Taxonomy" id="1159556"/>
    <lineage>
        <taxon>Eukaryota</taxon>
        <taxon>Fungi</taxon>
        <taxon>Dikarya</taxon>
        <taxon>Ascomycota</taxon>
        <taxon>Pezizomycotina</taxon>
        <taxon>Sordariomycetes</taxon>
        <taxon>Hypocreomycetidae</taxon>
        <taxon>Hypocreales</taxon>
        <taxon>Clavicipitaceae</taxon>
        <taxon>Ustilaginoidea</taxon>
    </lineage>
</organism>
<gene>
    <name evidence="2" type="ORF">UV8b_01252</name>
</gene>
<accession>A0A8E5ME61</accession>
<dbReference type="AlphaFoldDB" id="A0A8E5ME61"/>
<evidence type="ECO:0000256" key="1">
    <source>
        <dbReference type="SAM" id="MobiDB-lite"/>
    </source>
</evidence>
<protein>
    <submittedName>
        <fullName evidence="2">Uncharacterized protein</fullName>
    </submittedName>
</protein>
<dbReference type="GeneID" id="66062030"/>
<evidence type="ECO:0000313" key="3">
    <source>
        <dbReference type="Proteomes" id="UP000027002"/>
    </source>
</evidence>
<sequence length="105" mass="11963">MKMNDSADGTTHQTSQRRWKHGKLAGFQMLLVHRRIRSSNQSASAKQHWSHPPDVKCSSAPRFQRLQSSGRSGLASRACFHDAPQRRTRRFKVSGNDLILHNDIT</sequence>
<keyword evidence="3" id="KW-1185">Reference proteome</keyword>
<name>A0A8E5ME61_USTVR</name>
<dbReference type="EMBL" id="CP072753">
    <property type="protein sequence ID" value="QUC17011.1"/>
    <property type="molecule type" value="Genomic_DNA"/>
</dbReference>
<evidence type="ECO:0000313" key="2">
    <source>
        <dbReference type="EMBL" id="QUC17011.1"/>
    </source>
</evidence>
<feature type="region of interest" description="Disordered" evidence="1">
    <location>
        <begin position="1"/>
        <end position="20"/>
    </location>
</feature>
<feature type="region of interest" description="Disordered" evidence="1">
    <location>
        <begin position="37"/>
        <end position="59"/>
    </location>
</feature>
<proteinExistence type="predicted"/>